<feature type="region of interest" description="Disordered" evidence="1">
    <location>
        <begin position="398"/>
        <end position="445"/>
    </location>
</feature>
<keyword evidence="3" id="KW-1185">Reference proteome</keyword>
<feature type="compositionally biased region" description="Basic residues" evidence="1">
    <location>
        <begin position="537"/>
        <end position="546"/>
    </location>
</feature>
<feature type="region of interest" description="Disordered" evidence="1">
    <location>
        <begin position="184"/>
        <end position="226"/>
    </location>
</feature>
<feature type="compositionally biased region" description="Basic residues" evidence="1">
    <location>
        <begin position="89"/>
        <end position="105"/>
    </location>
</feature>
<feature type="region of interest" description="Disordered" evidence="1">
    <location>
        <begin position="459"/>
        <end position="805"/>
    </location>
</feature>
<sequence>MSAKSNSSKLHSRILDCENGHVFADISRQQNGENVKSKVDFVYGAVSSRSKNDILLVLQSVDYNVEAAISIFSRGEDEEVLQTWSFQGKKNKNGSSKKKRNKKKLNNKEASKEETTKEGQANYFDDSSLSNGATSSQAQDETESTENLLLDLKSTEAVASLAPPSPSSSETSGLSDLIASHDEFQSSPEHTAKLHPSSAQHKNAKKYVSKPEQPVTPNNSHHHETLKKTIKDLSRSTFSLARYNVILEEECESSLKRISSTFNTLRKCLCEREAALVKELEEFKVQSVHLLEERLEDASALKLKAERAGTMGDEQVVLLRADIKSFVGQRKLDEELAQTTRFVCDEEEMLKVINTYGQVVPIKHNYTPAVLNHVNTLPQPHNKISNTPKPPIELPTPASITSSQTAHNTTTLIDTTTSPTSTTSTASTTTANAIRVEEPPKSSFLQETAEMHVRLKQALKKQGVEKPSDSKGSRASSSSKPWSKPHESDHSQNKSHHIKPALPMDNKAPYVHPNTKQQFQGKPGGEAAREKKDLEKPKRRQRNRRARSAEVSSGTKEAKPSDEGSQDNKVDFRNKLEGDTKRNQESQKKHRGGTHSSEAHNKPKGGTQHNIESQNNPKGGSHRSESNSKTKRGPKRIEESQSKPKRDTEGKEQSQSRPKGDTEGKDESQQKPKGDTGGKEELLDKQKQKEEKQNKQGPRSPRRRPDSQQKDLNNSQRKHDSNSQAQKGSAAGPLVEETPQVEEKPEKAKDGKVEDPLPQRQQNRRRNQNKSGRGSKPPRDNPQHDPQYKGMNGTSNGVDHVTDLNGLDDTDAVKIASTKSSDAKTVVPEIIVNGHHTTTFDEKEVRTDKPLVNGFATELAHEDSIIER</sequence>
<name>A7RHN2_NEMVE</name>
<feature type="compositionally biased region" description="Basic and acidic residues" evidence="1">
    <location>
        <begin position="741"/>
        <end position="757"/>
    </location>
</feature>
<dbReference type="AlphaFoldDB" id="A7RHN2"/>
<evidence type="ECO:0000313" key="3">
    <source>
        <dbReference type="Proteomes" id="UP000001593"/>
    </source>
</evidence>
<dbReference type="EMBL" id="DS469511">
    <property type="protein sequence ID" value="EDO49007.1"/>
    <property type="molecule type" value="Genomic_DNA"/>
</dbReference>
<dbReference type="InParanoid" id="A7RHN2"/>
<evidence type="ECO:0008006" key="4">
    <source>
        <dbReference type="Google" id="ProtNLM"/>
    </source>
</evidence>
<protein>
    <recommendedName>
        <fullName evidence="4">Spermatogenesis-associated serine-rich protein 2</fullName>
    </recommendedName>
</protein>
<evidence type="ECO:0000313" key="2">
    <source>
        <dbReference type="EMBL" id="EDO49007.1"/>
    </source>
</evidence>
<feature type="compositionally biased region" description="Basic and acidic residues" evidence="1">
    <location>
        <begin position="556"/>
        <end position="587"/>
    </location>
</feature>
<feature type="compositionally biased region" description="Basic and acidic residues" evidence="1">
    <location>
        <begin position="106"/>
        <end position="117"/>
    </location>
</feature>
<feature type="compositionally biased region" description="Basic and acidic residues" evidence="1">
    <location>
        <begin position="527"/>
        <end position="536"/>
    </location>
</feature>
<feature type="compositionally biased region" description="Basic and acidic residues" evidence="1">
    <location>
        <begin position="462"/>
        <end position="472"/>
    </location>
</feature>
<feature type="compositionally biased region" description="Basic and acidic residues" evidence="1">
    <location>
        <begin position="635"/>
        <end position="694"/>
    </location>
</feature>
<dbReference type="Proteomes" id="UP000001593">
    <property type="component" value="Unassembled WGS sequence"/>
</dbReference>
<evidence type="ECO:0000256" key="1">
    <source>
        <dbReference type="SAM" id="MobiDB-lite"/>
    </source>
</evidence>
<accession>A7RHN2</accession>
<dbReference type="eggNOG" id="ENOG502QY9Y">
    <property type="taxonomic scope" value="Eukaryota"/>
</dbReference>
<reference evidence="2 3" key="1">
    <citation type="journal article" date="2007" name="Science">
        <title>Sea anemone genome reveals ancestral eumetazoan gene repertoire and genomic organization.</title>
        <authorList>
            <person name="Putnam N.H."/>
            <person name="Srivastava M."/>
            <person name="Hellsten U."/>
            <person name="Dirks B."/>
            <person name="Chapman J."/>
            <person name="Salamov A."/>
            <person name="Terry A."/>
            <person name="Shapiro H."/>
            <person name="Lindquist E."/>
            <person name="Kapitonov V.V."/>
            <person name="Jurka J."/>
            <person name="Genikhovich G."/>
            <person name="Grigoriev I.V."/>
            <person name="Lucas S.M."/>
            <person name="Steele R.E."/>
            <person name="Finnerty J.R."/>
            <person name="Technau U."/>
            <person name="Martindale M.Q."/>
            <person name="Rokhsar D.S."/>
        </authorList>
    </citation>
    <scope>NUCLEOTIDE SEQUENCE [LARGE SCALE GENOMIC DNA]</scope>
    <source>
        <strain evidence="3">CH2 X CH6</strain>
    </source>
</reference>
<feature type="compositionally biased region" description="Polar residues" evidence="1">
    <location>
        <begin position="125"/>
        <end position="139"/>
    </location>
</feature>
<dbReference type="PANTHER" id="PTHR15623">
    <property type="entry name" value="SPERMATOGENESIS-ASSOCIATED SERINE-RICH PROTEIN 2-RELATED"/>
    <property type="match status" value="1"/>
</dbReference>
<dbReference type="InterPro" id="IPR009816">
    <property type="entry name" value="SPATS2-like"/>
</dbReference>
<feature type="compositionally biased region" description="Low complexity" evidence="1">
    <location>
        <begin position="473"/>
        <end position="482"/>
    </location>
</feature>
<feature type="compositionally biased region" description="Polar residues" evidence="1">
    <location>
        <begin position="607"/>
        <end position="618"/>
    </location>
</feature>
<dbReference type="GO" id="GO:0005737">
    <property type="term" value="C:cytoplasm"/>
    <property type="evidence" value="ECO:0000318"/>
    <property type="project" value="GO_Central"/>
</dbReference>
<dbReference type="PANTHER" id="PTHR15623:SF11">
    <property type="entry name" value="SPERMATOGENESIS-ASSOCIATED SERINE-RICH PROTEIN 2"/>
    <property type="match status" value="1"/>
</dbReference>
<feature type="compositionally biased region" description="Basic and acidic residues" evidence="1">
    <location>
        <begin position="777"/>
        <end position="787"/>
    </location>
</feature>
<feature type="compositionally biased region" description="Low complexity" evidence="1">
    <location>
        <begin position="405"/>
        <end position="433"/>
    </location>
</feature>
<dbReference type="OMA" id="LDCENGH"/>
<gene>
    <name evidence="2" type="ORF">NEMVEDRAFT_v1g238337</name>
</gene>
<organism evidence="2 3">
    <name type="scientific">Nematostella vectensis</name>
    <name type="common">Starlet sea anemone</name>
    <dbReference type="NCBI Taxonomy" id="45351"/>
    <lineage>
        <taxon>Eukaryota</taxon>
        <taxon>Metazoa</taxon>
        <taxon>Cnidaria</taxon>
        <taxon>Anthozoa</taxon>
        <taxon>Hexacorallia</taxon>
        <taxon>Actiniaria</taxon>
        <taxon>Edwardsiidae</taxon>
        <taxon>Nematostella</taxon>
    </lineage>
</organism>
<proteinExistence type="predicted"/>
<dbReference type="Pfam" id="PF07139">
    <property type="entry name" value="SPATS2-like"/>
    <property type="match status" value="1"/>
</dbReference>
<dbReference type="HOGENOM" id="CLU_330477_0_0_1"/>
<feature type="region of interest" description="Disordered" evidence="1">
    <location>
        <begin position="88"/>
        <end position="146"/>
    </location>
</feature>